<evidence type="ECO:0000256" key="1">
    <source>
        <dbReference type="SAM" id="Phobius"/>
    </source>
</evidence>
<gene>
    <name evidence="2" type="ORF">GCM10007158_09010</name>
</gene>
<keyword evidence="1" id="KW-0812">Transmembrane</keyword>
<proteinExistence type="predicted"/>
<sequence>MGYFVSLTGRVTIWDFVLENLTGVQAILGYGLDNFWTYERFNVIGPMQGMGDFYPHDSHNGYVDLLVQGGWLSVLAYIAMMMLVAYYFVRGGLSLQEKLCVFGVFALFFVSNLTESYVTKSTNIVNFLFVYAVALCCLNSNRLMKSKVIDIGGWLAGRDYFLVRRRGNE</sequence>
<protein>
    <submittedName>
        <fullName evidence="2">Uncharacterized protein</fullName>
    </submittedName>
</protein>
<dbReference type="Proteomes" id="UP000647585">
    <property type="component" value="Unassembled WGS sequence"/>
</dbReference>
<reference evidence="3" key="1">
    <citation type="journal article" date="2019" name="Int. J. Syst. Evol. Microbiol.">
        <title>The Global Catalogue of Microorganisms (GCM) 10K type strain sequencing project: providing services to taxonomists for standard genome sequencing and annotation.</title>
        <authorList>
            <consortium name="The Broad Institute Genomics Platform"/>
            <consortium name="The Broad Institute Genome Sequencing Center for Infectious Disease"/>
            <person name="Wu L."/>
            <person name="Ma J."/>
        </authorList>
    </citation>
    <scope>NUCLEOTIDE SEQUENCE [LARGE SCALE GENOMIC DNA]</scope>
    <source>
        <strain evidence="3">KCTC 22157</strain>
    </source>
</reference>
<keyword evidence="1" id="KW-1133">Transmembrane helix</keyword>
<organism evidence="2 3">
    <name type="scientific">Halomonas johnsoniae</name>
    <dbReference type="NCBI Taxonomy" id="502832"/>
    <lineage>
        <taxon>Bacteria</taxon>
        <taxon>Pseudomonadati</taxon>
        <taxon>Pseudomonadota</taxon>
        <taxon>Gammaproteobacteria</taxon>
        <taxon>Oceanospirillales</taxon>
        <taxon>Halomonadaceae</taxon>
        <taxon>Halomonas</taxon>
    </lineage>
</organism>
<feature type="transmembrane region" description="Helical" evidence="1">
    <location>
        <begin position="99"/>
        <end position="118"/>
    </location>
</feature>
<evidence type="ECO:0000313" key="3">
    <source>
        <dbReference type="Proteomes" id="UP000647585"/>
    </source>
</evidence>
<dbReference type="EMBL" id="BMXO01000003">
    <property type="protein sequence ID" value="GGW50290.1"/>
    <property type="molecule type" value="Genomic_DNA"/>
</dbReference>
<name>A0ABQ2WCT2_9GAMM</name>
<evidence type="ECO:0000313" key="2">
    <source>
        <dbReference type="EMBL" id="GGW50290.1"/>
    </source>
</evidence>
<dbReference type="RefSeq" id="WP_193461093.1">
    <property type="nucleotide sequence ID" value="NZ_BMXO01000003.1"/>
</dbReference>
<accession>A0ABQ2WCT2</accession>
<comment type="caution">
    <text evidence="2">The sequence shown here is derived from an EMBL/GenBank/DDBJ whole genome shotgun (WGS) entry which is preliminary data.</text>
</comment>
<feature type="transmembrane region" description="Helical" evidence="1">
    <location>
        <begin position="65"/>
        <end position="87"/>
    </location>
</feature>
<keyword evidence="1" id="KW-0472">Membrane</keyword>
<feature type="transmembrane region" description="Helical" evidence="1">
    <location>
        <begin position="124"/>
        <end position="141"/>
    </location>
</feature>
<keyword evidence="3" id="KW-1185">Reference proteome</keyword>